<keyword evidence="4 7" id="KW-0378">Hydrolase</keyword>
<dbReference type="Pfam" id="PF00082">
    <property type="entry name" value="Peptidase_S8"/>
    <property type="match status" value="1"/>
</dbReference>
<feature type="active site" description="Charge relay system" evidence="7">
    <location>
        <position position="182"/>
    </location>
</feature>
<dbReference type="InterPro" id="IPR022398">
    <property type="entry name" value="Peptidase_S8_His-AS"/>
</dbReference>
<comment type="caution">
    <text evidence="12">The sequence shown here is derived from an EMBL/GenBank/DDBJ whole genome shotgun (WGS) entry which is preliminary data.</text>
</comment>
<feature type="domain" description="Peptidase S8/S53" evidence="10">
    <location>
        <begin position="147"/>
        <end position="368"/>
    </location>
</feature>
<evidence type="ECO:0000259" key="10">
    <source>
        <dbReference type="Pfam" id="PF00082"/>
    </source>
</evidence>
<dbReference type="InterPro" id="IPR036852">
    <property type="entry name" value="Peptidase_S8/S53_dom_sf"/>
</dbReference>
<evidence type="ECO:0000256" key="7">
    <source>
        <dbReference type="PROSITE-ProRule" id="PRU01240"/>
    </source>
</evidence>
<dbReference type="AlphaFoldDB" id="A0AAW0RIV2"/>
<dbReference type="Pfam" id="PF05922">
    <property type="entry name" value="Inhibitor_I9"/>
    <property type="match status" value="1"/>
</dbReference>
<dbReference type="InterPro" id="IPR023828">
    <property type="entry name" value="Peptidase_S8_Ser-AS"/>
</dbReference>
<dbReference type="Proteomes" id="UP001397290">
    <property type="component" value="Unassembled WGS sequence"/>
</dbReference>
<dbReference type="InterPro" id="IPR034193">
    <property type="entry name" value="PCSK9_ProteinaseK-like"/>
</dbReference>
<sequence>MHLSLLLALLPFAAAIPTTKRSEPAPLVIARGISEDKIVADEYIVKFKKGCSLKTVEEAVKKLPNGTDHVFREVFKGFAGRLDAETLQLIRDHPDVDYVEQNAISVAFAPVTQNPATWGLSRLSSRTTNATSYVYDDSAGAGTCSYIIDSGVDASHPDFGGRAQQLRSFNGPNEDSTDCRGHGTHVAGTIGSNTYGVAKKTSLFGVKVADYNPLTGACQTRRDGVITALDFVVQDSRNRTCPRGVVINMSLGSEGYSPASNEAIRNLVDRGIFVAVAAGNGRRDCPICRTYPIDAALVTPANAEAACTVGATDRRDRIASFSNYGPNVDIHAPGVDITSLAIGGGTRMSSGTSMASPHIAGLGAYFMGRGMRAQDVCAHIQRLAVQGAITGIHSTSRNLLAQNDQSQ</sequence>
<keyword evidence="6" id="KW-1015">Disulfide bond</keyword>
<dbReference type="GO" id="GO:0006508">
    <property type="term" value="P:proteolysis"/>
    <property type="evidence" value="ECO:0007669"/>
    <property type="project" value="UniProtKB-KW"/>
</dbReference>
<keyword evidence="5 7" id="KW-0720">Serine protease</keyword>
<keyword evidence="13" id="KW-1185">Reference proteome</keyword>
<feature type="chain" id="PRO_5043351176" evidence="9">
    <location>
        <begin position="16"/>
        <end position="407"/>
    </location>
</feature>
<accession>A0AAW0RIV2</accession>
<dbReference type="InterPro" id="IPR050131">
    <property type="entry name" value="Peptidase_S8_subtilisin-like"/>
</dbReference>
<evidence type="ECO:0000256" key="3">
    <source>
        <dbReference type="ARBA" id="ARBA00022729"/>
    </source>
</evidence>
<organism evidence="12 13">
    <name type="scientific">Beauveria asiatica</name>
    <dbReference type="NCBI Taxonomy" id="1069075"/>
    <lineage>
        <taxon>Eukaryota</taxon>
        <taxon>Fungi</taxon>
        <taxon>Dikarya</taxon>
        <taxon>Ascomycota</taxon>
        <taxon>Pezizomycotina</taxon>
        <taxon>Sordariomycetes</taxon>
        <taxon>Hypocreomycetidae</taxon>
        <taxon>Hypocreales</taxon>
        <taxon>Cordycipitaceae</taxon>
        <taxon>Beauveria</taxon>
    </lineage>
</organism>
<evidence type="ECO:0000256" key="6">
    <source>
        <dbReference type="ARBA" id="ARBA00023157"/>
    </source>
</evidence>
<dbReference type="SUPFAM" id="SSF52743">
    <property type="entry name" value="Subtilisin-like"/>
    <property type="match status" value="1"/>
</dbReference>
<gene>
    <name evidence="12" type="primary">SUB7_10</name>
    <name evidence="12" type="ORF">G3M48_009550</name>
</gene>
<dbReference type="PROSITE" id="PS00137">
    <property type="entry name" value="SUBTILASE_HIS"/>
    <property type="match status" value="1"/>
</dbReference>
<evidence type="ECO:0000256" key="4">
    <source>
        <dbReference type="ARBA" id="ARBA00022801"/>
    </source>
</evidence>
<reference evidence="12 13" key="1">
    <citation type="submission" date="2020-02" db="EMBL/GenBank/DDBJ databases">
        <title>Comparative genomics of the hypocrealean fungal genus Beauvera.</title>
        <authorList>
            <person name="Showalter D.N."/>
            <person name="Bushley K.E."/>
            <person name="Rehner S.A."/>
        </authorList>
    </citation>
    <scope>NUCLEOTIDE SEQUENCE [LARGE SCALE GENOMIC DNA]</scope>
    <source>
        <strain evidence="12 13">ARSEF4384</strain>
    </source>
</reference>
<evidence type="ECO:0000313" key="13">
    <source>
        <dbReference type="Proteomes" id="UP001397290"/>
    </source>
</evidence>
<proteinExistence type="inferred from homology"/>
<dbReference type="EMBL" id="JAAHCF010000789">
    <property type="protein sequence ID" value="KAK8141963.1"/>
    <property type="molecule type" value="Genomic_DNA"/>
</dbReference>
<protein>
    <submittedName>
        <fullName evidence="12">Subtilisin-like serine protease</fullName>
    </submittedName>
</protein>
<dbReference type="PROSITE" id="PS00138">
    <property type="entry name" value="SUBTILASE_SER"/>
    <property type="match status" value="1"/>
</dbReference>
<name>A0AAW0RIV2_9HYPO</name>
<dbReference type="GO" id="GO:0005576">
    <property type="term" value="C:extracellular region"/>
    <property type="evidence" value="ECO:0007669"/>
    <property type="project" value="UniProtKB-ARBA"/>
</dbReference>
<feature type="active site" description="Charge relay system" evidence="7">
    <location>
        <position position="353"/>
    </location>
</feature>
<dbReference type="SUPFAM" id="SSF54897">
    <property type="entry name" value="Protease propeptides/inhibitors"/>
    <property type="match status" value="1"/>
</dbReference>
<dbReference type="Gene3D" id="3.40.50.200">
    <property type="entry name" value="Peptidase S8/S53 domain"/>
    <property type="match status" value="1"/>
</dbReference>
<dbReference type="CDD" id="cd04077">
    <property type="entry name" value="Peptidases_S8_PCSK9_ProteinaseK_like"/>
    <property type="match status" value="1"/>
</dbReference>
<feature type="active site" description="Charge relay system" evidence="7">
    <location>
        <position position="149"/>
    </location>
</feature>
<feature type="signal peptide" evidence="9">
    <location>
        <begin position="1"/>
        <end position="15"/>
    </location>
</feature>
<keyword evidence="3 9" id="KW-0732">Signal</keyword>
<dbReference type="PROSITE" id="PS00136">
    <property type="entry name" value="SUBTILASE_ASP"/>
    <property type="match status" value="1"/>
</dbReference>
<dbReference type="InterPro" id="IPR023827">
    <property type="entry name" value="Peptidase_S8_Asp-AS"/>
</dbReference>
<evidence type="ECO:0000256" key="8">
    <source>
        <dbReference type="RuleBase" id="RU003355"/>
    </source>
</evidence>
<dbReference type="GO" id="GO:0004252">
    <property type="term" value="F:serine-type endopeptidase activity"/>
    <property type="evidence" value="ECO:0007669"/>
    <property type="project" value="UniProtKB-UniRule"/>
</dbReference>
<dbReference type="Gene3D" id="3.30.70.80">
    <property type="entry name" value="Peptidase S8 propeptide/proteinase inhibitor I9"/>
    <property type="match status" value="1"/>
</dbReference>
<evidence type="ECO:0000256" key="9">
    <source>
        <dbReference type="SAM" id="SignalP"/>
    </source>
</evidence>
<dbReference type="PANTHER" id="PTHR43806">
    <property type="entry name" value="PEPTIDASE S8"/>
    <property type="match status" value="1"/>
</dbReference>
<feature type="domain" description="Inhibitor I9" evidence="11">
    <location>
        <begin position="57"/>
        <end position="103"/>
    </location>
</feature>
<evidence type="ECO:0000256" key="2">
    <source>
        <dbReference type="ARBA" id="ARBA00022670"/>
    </source>
</evidence>
<dbReference type="InterPro" id="IPR015500">
    <property type="entry name" value="Peptidase_S8_subtilisin-rel"/>
</dbReference>
<dbReference type="FunFam" id="3.40.50.200:FF:000014">
    <property type="entry name" value="Proteinase K"/>
    <property type="match status" value="1"/>
</dbReference>
<dbReference type="PRINTS" id="PR00723">
    <property type="entry name" value="SUBTILISIN"/>
</dbReference>
<comment type="similarity">
    <text evidence="1 7 8">Belongs to the peptidase S8 family.</text>
</comment>
<dbReference type="InterPro" id="IPR037045">
    <property type="entry name" value="S8pro/Inhibitor_I9_sf"/>
</dbReference>
<keyword evidence="2 7" id="KW-0645">Protease</keyword>
<dbReference type="InterPro" id="IPR010259">
    <property type="entry name" value="S8pro/Inhibitor_I9"/>
</dbReference>
<evidence type="ECO:0000256" key="1">
    <source>
        <dbReference type="ARBA" id="ARBA00011073"/>
    </source>
</evidence>
<evidence type="ECO:0000259" key="11">
    <source>
        <dbReference type="Pfam" id="PF05922"/>
    </source>
</evidence>
<evidence type="ECO:0000313" key="12">
    <source>
        <dbReference type="EMBL" id="KAK8141963.1"/>
    </source>
</evidence>
<evidence type="ECO:0000256" key="5">
    <source>
        <dbReference type="ARBA" id="ARBA00022825"/>
    </source>
</evidence>
<dbReference type="PANTHER" id="PTHR43806:SF58">
    <property type="entry name" value="ALKALINE PROTEASE 1-RELATED"/>
    <property type="match status" value="1"/>
</dbReference>
<dbReference type="PROSITE" id="PS51892">
    <property type="entry name" value="SUBTILASE"/>
    <property type="match status" value="1"/>
</dbReference>
<dbReference type="InterPro" id="IPR000209">
    <property type="entry name" value="Peptidase_S8/S53_dom"/>
</dbReference>